<keyword evidence="7" id="KW-0010">Activator</keyword>
<feature type="region of interest" description="Disordered" evidence="10">
    <location>
        <begin position="28"/>
        <end position="57"/>
    </location>
</feature>
<dbReference type="Proteomes" id="UP001630127">
    <property type="component" value="Unassembled WGS sequence"/>
</dbReference>
<dbReference type="PANTHER" id="PTHR45658">
    <property type="entry name" value="GATA TRANSCRIPTION FACTOR"/>
    <property type="match status" value="1"/>
</dbReference>
<evidence type="ECO:0000256" key="2">
    <source>
        <dbReference type="ARBA" id="ARBA00022723"/>
    </source>
</evidence>
<evidence type="ECO:0000256" key="8">
    <source>
        <dbReference type="ARBA" id="ARBA00023163"/>
    </source>
</evidence>
<dbReference type="PROSITE" id="PS50114">
    <property type="entry name" value="GATA_ZN_FINGER_2"/>
    <property type="match status" value="1"/>
</dbReference>
<evidence type="ECO:0000256" key="4">
    <source>
        <dbReference type="ARBA" id="ARBA00022833"/>
    </source>
</evidence>
<keyword evidence="6" id="KW-0238">DNA-binding</keyword>
<dbReference type="Pfam" id="PF00320">
    <property type="entry name" value="GATA"/>
    <property type="match status" value="1"/>
</dbReference>
<feature type="domain" description="GATA-type" evidence="11">
    <location>
        <begin position="189"/>
        <end position="225"/>
    </location>
</feature>
<dbReference type="CDD" id="cd00202">
    <property type="entry name" value="ZnF_GATA"/>
    <property type="match status" value="1"/>
</dbReference>
<dbReference type="Gene3D" id="3.30.50.10">
    <property type="entry name" value="Erythroid Transcription Factor GATA-1, subunit A"/>
    <property type="match status" value="1"/>
</dbReference>
<dbReference type="GO" id="GO:0003677">
    <property type="term" value="F:DNA binding"/>
    <property type="evidence" value="ECO:0007669"/>
    <property type="project" value="UniProtKB-KW"/>
</dbReference>
<dbReference type="AlphaFoldDB" id="A0ABD2YJ15"/>
<keyword evidence="8" id="KW-0804">Transcription</keyword>
<feature type="region of interest" description="Disordered" evidence="10">
    <location>
        <begin position="93"/>
        <end position="121"/>
    </location>
</feature>
<evidence type="ECO:0000313" key="12">
    <source>
        <dbReference type="EMBL" id="KAL3506317.1"/>
    </source>
</evidence>
<dbReference type="GO" id="GO:0008270">
    <property type="term" value="F:zinc ion binding"/>
    <property type="evidence" value="ECO:0007669"/>
    <property type="project" value="UniProtKB-KW"/>
</dbReference>
<keyword evidence="3 9" id="KW-0863">Zinc-finger</keyword>
<feature type="compositionally biased region" description="Low complexity" evidence="10">
    <location>
        <begin position="106"/>
        <end position="121"/>
    </location>
</feature>
<comment type="similarity">
    <text evidence="1">Belongs to the type IV zinc-finger family. Class A subfamily.</text>
</comment>
<protein>
    <recommendedName>
        <fullName evidence="11">GATA-type domain-containing protein</fullName>
    </recommendedName>
</protein>
<evidence type="ECO:0000259" key="11">
    <source>
        <dbReference type="PROSITE" id="PS50114"/>
    </source>
</evidence>
<sequence>MDALNNLDVASAGGCFMADEDDLLNFSLDGEEEKDYPSFSSSNTLITHQDDDLSRSSSFPDFVEEELEWLSNKDAFPSVETCFDLLSETPDFDGLDQQSPVSAPENSSSSSNSNGSNSGNVSSVMSCCGSLKVLASFPVRPRSQRRRKGRSGFGDLPKQQFLLPNRVNFKNNRQESVLPPLPLRTNGSASIGRRCLHCQADQTPQWRAGPMGPKTLCNACGVRYKSGRLVAEYRPASSPTFSPKLHSNSHRKVVEMRRQKQLGMGGIMANGACGYTIG</sequence>
<feature type="compositionally biased region" description="Polar residues" evidence="10">
    <location>
        <begin position="38"/>
        <end position="47"/>
    </location>
</feature>
<comment type="caution">
    <text evidence="12">The sequence shown here is derived from an EMBL/GenBank/DDBJ whole genome shotgun (WGS) entry which is preliminary data.</text>
</comment>
<evidence type="ECO:0000256" key="9">
    <source>
        <dbReference type="PROSITE-ProRule" id="PRU00094"/>
    </source>
</evidence>
<evidence type="ECO:0000256" key="3">
    <source>
        <dbReference type="ARBA" id="ARBA00022771"/>
    </source>
</evidence>
<dbReference type="InterPro" id="IPR051140">
    <property type="entry name" value="GATA_TF"/>
</dbReference>
<organism evidence="12 13">
    <name type="scientific">Cinchona calisaya</name>
    <dbReference type="NCBI Taxonomy" id="153742"/>
    <lineage>
        <taxon>Eukaryota</taxon>
        <taxon>Viridiplantae</taxon>
        <taxon>Streptophyta</taxon>
        <taxon>Embryophyta</taxon>
        <taxon>Tracheophyta</taxon>
        <taxon>Spermatophyta</taxon>
        <taxon>Magnoliopsida</taxon>
        <taxon>eudicotyledons</taxon>
        <taxon>Gunneridae</taxon>
        <taxon>Pentapetalae</taxon>
        <taxon>asterids</taxon>
        <taxon>lamiids</taxon>
        <taxon>Gentianales</taxon>
        <taxon>Rubiaceae</taxon>
        <taxon>Cinchonoideae</taxon>
        <taxon>Cinchoneae</taxon>
        <taxon>Cinchona</taxon>
    </lineage>
</organism>
<evidence type="ECO:0000256" key="1">
    <source>
        <dbReference type="ARBA" id="ARBA00005694"/>
    </source>
</evidence>
<keyword evidence="13" id="KW-1185">Reference proteome</keyword>
<gene>
    <name evidence="12" type="ORF">ACH5RR_031699</name>
</gene>
<keyword evidence="5" id="KW-0805">Transcription regulation</keyword>
<dbReference type="PANTHER" id="PTHR45658:SF42">
    <property type="entry name" value="GATA TRANSCRIPTION FACTOR 1"/>
    <property type="match status" value="1"/>
</dbReference>
<proteinExistence type="inferred from homology"/>
<reference evidence="12 13" key="1">
    <citation type="submission" date="2024-11" db="EMBL/GenBank/DDBJ databases">
        <title>A near-complete genome assembly of Cinchona calisaya.</title>
        <authorList>
            <person name="Lian D.C."/>
            <person name="Zhao X.W."/>
            <person name="Wei L."/>
        </authorList>
    </citation>
    <scope>NUCLEOTIDE SEQUENCE [LARGE SCALE GENOMIC DNA]</scope>
    <source>
        <tissue evidence="12">Nenye</tissue>
    </source>
</reference>
<dbReference type="SUPFAM" id="SSF57716">
    <property type="entry name" value="Glucocorticoid receptor-like (DNA-binding domain)"/>
    <property type="match status" value="1"/>
</dbReference>
<dbReference type="SMART" id="SM00401">
    <property type="entry name" value="ZnF_GATA"/>
    <property type="match status" value="1"/>
</dbReference>
<dbReference type="PROSITE" id="PS00344">
    <property type="entry name" value="GATA_ZN_FINGER_1"/>
    <property type="match status" value="1"/>
</dbReference>
<feature type="region of interest" description="Disordered" evidence="10">
    <location>
        <begin position="139"/>
        <end position="158"/>
    </location>
</feature>
<keyword evidence="2" id="KW-0479">Metal-binding</keyword>
<dbReference type="InterPro" id="IPR000679">
    <property type="entry name" value="Znf_GATA"/>
</dbReference>
<evidence type="ECO:0000256" key="10">
    <source>
        <dbReference type="SAM" id="MobiDB-lite"/>
    </source>
</evidence>
<name>A0ABD2YJ15_9GENT</name>
<keyword evidence="4" id="KW-0862">Zinc</keyword>
<dbReference type="InterPro" id="IPR013088">
    <property type="entry name" value="Znf_NHR/GATA"/>
</dbReference>
<accession>A0ABD2YJ15</accession>
<dbReference type="EMBL" id="JBJUIK010000013">
    <property type="protein sequence ID" value="KAL3506317.1"/>
    <property type="molecule type" value="Genomic_DNA"/>
</dbReference>
<feature type="compositionally biased region" description="Polar residues" evidence="10">
    <location>
        <begin position="96"/>
        <end position="105"/>
    </location>
</feature>
<evidence type="ECO:0000256" key="5">
    <source>
        <dbReference type="ARBA" id="ARBA00023015"/>
    </source>
</evidence>
<dbReference type="FunFam" id="3.30.50.10:FF:000018">
    <property type="entry name" value="GATA transcription factor"/>
    <property type="match status" value="1"/>
</dbReference>
<evidence type="ECO:0000256" key="7">
    <source>
        <dbReference type="ARBA" id="ARBA00023159"/>
    </source>
</evidence>
<evidence type="ECO:0000256" key="6">
    <source>
        <dbReference type="ARBA" id="ARBA00023125"/>
    </source>
</evidence>
<evidence type="ECO:0000313" key="13">
    <source>
        <dbReference type="Proteomes" id="UP001630127"/>
    </source>
</evidence>